<feature type="transmembrane region" description="Helical" evidence="6">
    <location>
        <begin position="204"/>
        <end position="227"/>
    </location>
</feature>
<proteinExistence type="inferred from homology"/>
<dbReference type="PANTHER" id="PTHR12385">
    <property type="entry name" value="CHOLINE TRANSPORTER-LIKE (SLC FAMILY 44)"/>
    <property type="match status" value="1"/>
</dbReference>
<protein>
    <submittedName>
        <fullName evidence="7">Uncharacterized protein</fullName>
    </submittedName>
</protein>
<name>A0AAE1XM95_9LAMI</name>
<sequence>MDLHAPDHNLTHPKRFLFTKMHKLTTSRQIPLPFGASAPPPLQTARGLQNLSIMFRKDALVRYECGGLESYAMSKMKRSGEEGEGEKKTGRDQVKKELMEFGEGRDVLTENQFKSIRRLNFTMSRMAKIEHHKPFKTRHEYIATQSCLSFPFSPPSSPLLLLLCSSSSAVTASFYTYPTTIVACAEFKDQYYKQDFSSSCSLCIWLWLLGLVEAASLLSITLAFVVWQKGYINHPIYWMLGAGFLWMSFWILGVIGALNFYVPPLDYNRVGFEPGVTLRGMQSSTQFCFQRALSKNLGSACLGSLFVPAIEALRIVARGLNLLEGETRILVSAAHIAASGHGIHLPTRQRLGLCSDCCIWERIRKRRHKNTWELFEKREMWRHLHNRRRCMDGNRPPWLHRYPVRPRRLHRLPNDLGFAMALPHACVSCYYVCYAENPDNRLFDKTIPDRLELIKSGRDVVVPTPRVPRRFQR</sequence>
<evidence type="ECO:0000256" key="6">
    <source>
        <dbReference type="SAM" id="Phobius"/>
    </source>
</evidence>
<evidence type="ECO:0000256" key="2">
    <source>
        <dbReference type="ARBA" id="ARBA00007168"/>
    </source>
</evidence>
<dbReference type="GO" id="GO:0016020">
    <property type="term" value="C:membrane"/>
    <property type="evidence" value="ECO:0007669"/>
    <property type="project" value="UniProtKB-SubCell"/>
</dbReference>
<comment type="subcellular location">
    <subcellularLocation>
        <location evidence="1">Membrane</location>
        <topology evidence="1">Multi-pass membrane protein</topology>
    </subcellularLocation>
</comment>
<keyword evidence="3 6" id="KW-0812">Transmembrane</keyword>
<evidence type="ECO:0000256" key="5">
    <source>
        <dbReference type="ARBA" id="ARBA00023136"/>
    </source>
</evidence>
<organism evidence="7 8">
    <name type="scientific">Sesamum alatum</name>
    <dbReference type="NCBI Taxonomy" id="300844"/>
    <lineage>
        <taxon>Eukaryota</taxon>
        <taxon>Viridiplantae</taxon>
        <taxon>Streptophyta</taxon>
        <taxon>Embryophyta</taxon>
        <taxon>Tracheophyta</taxon>
        <taxon>Spermatophyta</taxon>
        <taxon>Magnoliopsida</taxon>
        <taxon>eudicotyledons</taxon>
        <taxon>Gunneridae</taxon>
        <taxon>Pentapetalae</taxon>
        <taxon>asterids</taxon>
        <taxon>lamiids</taxon>
        <taxon>Lamiales</taxon>
        <taxon>Pedaliaceae</taxon>
        <taxon>Sesamum</taxon>
    </lineage>
</organism>
<dbReference type="Proteomes" id="UP001293254">
    <property type="component" value="Unassembled WGS sequence"/>
</dbReference>
<dbReference type="EMBL" id="JACGWO010000012">
    <property type="protein sequence ID" value="KAK4414502.1"/>
    <property type="molecule type" value="Genomic_DNA"/>
</dbReference>
<reference evidence="7" key="2">
    <citation type="journal article" date="2024" name="Plant">
        <title>Genomic evolution and insights into agronomic trait innovations of Sesamum species.</title>
        <authorList>
            <person name="Miao H."/>
            <person name="Wang L."/>
            <person name="Qu L."/>
            <person name="Liu H."/>
            <person name="Sun Y."/>
            <person name="Le M."/>
            <person name="Wang Q."/>
            <person name="Wei S."/>
            <person name="Zheng Y."/>
            <person name="Lin W."/>
            <person name="Duan Y."/>
            <person name="Cao H."/>
            <person name="Xiong S."/>
            <person name="Wang X."/>
            <person name="Wei L."/>
            <person name="Li C."/>
            <person name="Ma Q."/>
            <person name="Ju M."/>
            <person name="Zhao R."/>
            <person name="Li G."/>
            <person name="Mu C."/>
            <person name="Tian Q."/>
            <person name="Mei H."/>
            <person name="Zhang T."/>
            <person name="Gao T."/>
            <person name="Zhang H."/>
        </authorList>
    </citation>
    <scope>NUCLEOTIDE SEQUENCE</scope>
    <source>
        <strain evidence="7">3651</strain>
    </source>
</reference>
<evidence type="ECO:0000256" key="3">
    <source>
        <dbReference type="ARBA" id="ARBA00022692"/>
    </source>
</evidence>
<comment type="similarity">
    <text evidence="2">Belongs to the CTL (choline transporter-like) family.</text>
</comment>
<accession>A0AAE1XM95</accession>
<evidence type="ECO:0000313" key="7">
    <source>
        <dbReference type="EMBL" id="KAK4414502.1"/>
    </source>
</evidence>
<dbReference type="GO" id="GO:0022857">
    <property type="term" value="F:transmembrane transporter activity"/>
    <property type="evidence" value="ECO:0007669"/>
    <property type="project" value="InterPro"/>
</dbReference>
<evidence type="ECO:0000313" key="8">
    <source>
        <dbReference type="Proteomes" id="UP001293254"/>
    </source>
</evidence>
<dbReference type="PANTHER" id="PTHR12385:SF93">
    <property type="entry name" value="CHOLINE TRANSPORTER-LIKE PROTEIN"/>
    <property type="match status" value="1"/>
</dbReference>
<feature type="transmembrane region" description="Helical" evidence="6">
    <location>
        <begin position="236"/>
        <end position="262"/>
    </location>
</feature>
<keyword evidence="8" id="KW-1185">Reference proteome</keyword>
<dbReference type="InterPro" id="IPR007603">
    <property type="entry name" value="Choline_transptr-like"/>
</dbReference>
<gene>
    <name evidence="7" type="ORF">Salat_2863200</name>
</gene>
<evidence type="ECO:0000256" key="4">
    <source>
        <dbReference type="ARBA" id="ARBA00022989"/>
    </source>
</evidence>
<keyword evidence="4 6" id="KW-1133">Transmembrane helix</keyword>
<reference evidence="7" key="1">
    <citation type="submission" date="2020-06" db="EMBL/GenBank/DDBJ databases">
        <authorList>
            <person name="Li T."/>
            <person name="Hu X."/>
            <person name="Zhang T."/>
            <person name="Song X."/>
            <person name="Zhang H."/>
            <person name="Dai N."/>
            <person name="Sheng W."/>
            <person name="Hou X."/>
            <person name="Wei L."/>
        </authorList>
    </citation>
    <scope>NUCLEOTIDE SEQUENCE</scope>
    <source>
        <strain evidence="7">3651</strain>
        <tissue evidence="7">Leaf</tissue>
    </source>
</reference>
<keyword evidence="5 6" id="KW-0472">Membrane</keyword>
<evidence type="ECO:0000256" key="1">
    <source>
        <dbReference type="ARBA" id="ARBA00004141"/>
    </source>
</evidence>
<dbReference type="AlphaFoldDB" id="A0AAE1XM95"/>
<comment type="caution">
    <text evidence="7">The sequence shown here is derived from an EMBL/GenBank/DDBJ whole genome shotgun (WGS) entry which is preliminary data.</text>
</comment>